<dbReference type="OrthoDB" id="269227at2759"/>
<organism evidence="4 5">
    <name type="scientific">Orchesella cincta</name>
    <name type="common">Springtail</name>
    <name type="synonym">Podura cincta</name>
    <dbReference type="NCBI Taxonomy" id="48709"/>
    <lineage>
        <taxon>Eukaryota</taxon>
        <taxon>Metazoa</taxon>
        <taxon>Ecdysozoa</taxon>
        <taxon>Arthropoda</taxon>
        <taxon>Hexapoda</taxon>
        <taxon>Collembola</taxon>
        <taxon>Entomobryomorpha</taxon>
        <taxon>Entomobryoidea</taxon>
        <taxon>Orchesellidae</taxon>
        <taxon>Orchesellinae</taxon>
        <taxon>Orchesella</taxon>
    </lineage>
</organism>
<evidence type="ECO:0000256" key="1">
    <source>
        <dbReference type="ARBA" id="ARBA00010790"/>
    </source>
</evidence>
<protein>
    <submittedName>
        <fullName evidence="4">Glucose dehydrogenase [FAD, quinone]</fullName>
    </submittedName>
</protein>
<dbReference type="SUPFAM" id="SSF51905">
    <property type="entry name" value="FAD/NAD(P)-binding domain"/>
    <property type="match status" value="1"/>
</dbReference>
<reference evidence="4 5" key="1">
    <citation type="journal article" date="2016" name="Genome Biol. Evol.">
        <title>Gene Family Evolution Reflects Adaptation to Soil Environmental Stressors in the Genome of the Collembolan Orchesella cincta.</title>
        <authorList>
            <person name="Faddeeva-Vakhrusheva A."/>
            <person name="Derks M.F."/>
            <person name="Anvar S.Y."/>
            <person name="Agamennone V."/>
            <person name="Suring W."/>
            <person name="Smit S."/>
            <person name="van Straalen N.M."/>
            <person name="Roelofs D."/>
        </authorList>
    </citation>
    <scope>NUCLEOTIDE SEQUENCE [LARGE SCALE GENOMIC DNA]</scope>
    <source>
        <tissue evidence="4">Mixed pool</tissue>
    </source>
</reference>
<name>A0A1D2M8A7_ORCCI</name>
<dbReference type="Proteomes" id="UP000094527">
    <property type="component" value="Unassembled WGS sequence"/>
</dbReference>
<dbReference type="GO" id="GO:0050660">
    <property type="term" value="F:flavin adenine dinucleotide binding"/>
    <property type="evidence" value="ECO:0007669"/>
    <property type="project" value="InterPro"/>
</dbReference>
<dbReference type="EMBL" id="LJIJ01002805">
    <property type="protein sequence ID" value="ODM89216.1"/>
    <property type="molecule type" value="Genomic_DNA"/>
</dbReference>
<comment type="similarity">
    <text evidence="1">Belongs to the GMC oxidoreductase family.</text>
</comment>
<dbReference type="InterPro" id="IPR036188">
    <property type="entry name" value="FAD/NAD-bd_sf"/>
</dbReference>
<dbReference type="GO" id="GO:0016614">
    <property type="term" value="F:oxidoreductase activity, acting on CH-OH group of donors"/>
    <property type="evidence" value="ECO:0007669"/>
    <property type="project" value="InterPro"/>
</dbReference>
<comment type="caution">
    <text evidence="4">The sequence shown here is derived from an EMBL/GenBank/DDBJ whole genome shotgun (WGS) entry which is preliminary data.</text>
</comment>
<accession>A0A1D2M8A7</accession>
<dbReference type="Gene3D" id="3.30.560.10">
    <property type="entry name" value="Glucose Oxidase, domain 3"/>
    <property type="match status" value="1"/>
</dbReference>
<evidence type="ECO:0000313" key="5">
    <source>
        <dbReference type="Proteomes" id="UP000094527"/>
    </source>
</evidence>
<feature type="domain" description="Glucose-methanol-choline oxidoreductase C-terminal" evidence="3">
    <location>
        <begin position="44"/>
        <end position="177"/>
    </location>
</feature>
<dbReference type="Pfam" id="PF05199">
    <property type="entry name" value="GMC_oxred_C"/>
    <property type="match status" value="1"/>
</dbReference>
<feature type="region of interest" description="Disordered" evidence="2">
    <location>
        <begin position="225"/>
        <end position="293"/>
    </location>
</feature>
<dbReference type="STRING" id="48709.A0A1D2M8A7"/>
<sequence>MYPELPRDLNRFFGIRESFLDSWFNPYHIQNTDARFLVLWVGRPKSVGQLRLASRNPEDNPIIDPQYLKHPDDVEALLYGFKKVVDLFETTRSLNTPIFPKPVPGCENLRFKSDSYYRCVIRQLSGSIYHHVGTCALGKVVDNSLRVKGIDGLRVIDASVIPRTPNGDTQAATLMIAEKGADLIINGDKGWTNDVKDEIYEHDYYNHIEYNELDRNHRDVKNNKDFHDINQHTDGIKPEPHYKYHSAPFSPSTPPSSPPPKVEQEHYAPLEPEALQNDFETSQETSAGHFKHSQHYQSLYSPSYYDY</sequence>
<keyword evidence="5" id="KW-1185">Reference proteome</keyword>
<dbReference type="AlphaFoldDB" id="A0A1D2M8A7"/>
<dbReference type="Gene3D" id="3.50.50.60">
    <property type="entry name" value="FAD/NAD(P)-binding domain"/>
    <property type="match status" value="1"/>
</dbReference>
<evidence type="ECO:0000313" key="4">
    <source>
        <dbReference type="EMBL" id="ODM89216.1"/>
    </source>
</evidence>
<evidence type="ECO:0000256" key="2">
    <source>
        <dbReference type="SAM" id="MobiDB-lite"/>
    </source>
</evidence>
<dbReference type="SUPFAM" id="SSF54373">
    <property type="entry name" value="FAD-linked reductases, C-terminal domain"/>
    <property type="match status" value="1"/>
</dbReference>
<feature type="compositionally biased region" description="Basic and acidic residues" evidence="2">
    <location>
        <begin position="225"/>
        <end position="242"/>
    </location>
</feature>
<evidence type="ECO:0000259" key="3">
    <source>
        <dbReference type="Pfam" id="PF05199"/>
    </source>
</evidence>
<dbReference type="InterPro" id="IPR012132">
    <property type="entry name" value="GMC_OxRdtase"/>
</dbReference>
<dbReference type="PANTHER" id="PTHR11552:SF147">
    <property type="entry name" value="CHOLINE DEHYDROGENASE, MITOCHONDRIAL"/>
    <property type="match status" value="1"/>
</dbReference>
<gene>
    <name evidence="4" type="ORF">Ocin01_17465</name>
</gene>
<proteinExistence type="inferred from homology"/>
<dbReference type="InterPro" id="IPR007867">
    <property type="entry name" value="GMC_OxRtase_C"/>
</dbReference>
<feature type="compositionally biased region" description="Pro residues" evidence="2">
    <location>
        <begin position="251"/>
        <end position="261"/>
    </location>
</feature>
<dbReference type="PANTHER" id="PTHR11552">
    <property type="entry name" value="GLUCOSE-METHANOL-CHOLINE GMC OXIDOREDUCTASE"/>
    <property type="match status" value="1"/>
</dbReference>